<dbReference type="EMBL" id="JAULSW010000002">
    <property type="protein sequence ID" value="KAK3389144.1"/>
    <property type="molecule type" value="Genomic_DNA"/>
</dbReference>
<dbReference type="GO" id="GO:0019706">
    <property type="term" value="F:protein-cysteine S-palmitoyltransferase activity"/>
    <property type="evidence" value="ECO:0007669"/>
    <property type="project" value="UniProtKB-EC"/>
</dbReference>
<sequence>MHGEACTTRLDKTVQMIQKLQSLSASSETGMTALMQAIDFQDLDVVAALLRAEPKLASVPLISPTDLNEYNFPIHFATQISTKRDAPDALDVLRLISDYTDDLDINTVPSHDSRGRIAIYLAWMLSKRPGLLDAVDDDGRTPLHYSTNPATYQLLLTKGANVDHTDKLGRTALDKACLRGNLELVQTLLKRLPKLHISTDNPYGTPLHWKHAIPHRHKDDTLHGSCVFNSGA</sequence>
<dbReference type="Pfam" id="PF12796">
    <property type="entry name" value="Ank_2"/>
    <property type="match status" value="1"/>
</dbReference>
<accession>A0AAE0NWZ5</accession>
<evidence type="ECO:0000256" key="3">
    <source>
        <dbReference type="ARBA" id="ARBA00023043"/>
    </source>
</evidence>
<dbReference type="InterPro" id="IPR036770">
    <property type="entry name" value="Ankyrin_rpt-contain_sf"/>
</dbReference>
<protein>
    <recommendedName>
        <fullName evidence="1">protein S-acyltransferase</fullName>
        <ecNumber evidence="1">2.3.1.225</ecNumber>
    </recommendedName>
</protein>
<keyword evidence="3" id="KW-0040">ANK repeat</keyword>
<evidence type="ECO:0000256" key="1">
    <source>
        <dbReference type="ARBA" id="ARBA00012210"/>
    </source>
</evidence>
<dbReference type="PANTHER" id="PTHR24161">
    <property type="entry name" value="ANK_REP_REGION DOMAIN-CONTAINING PROTEIN-RELATED"/>
    <property type="match status" value="1"/>
</dbReference>
<dbReference type="Gene3D" id="1.25.40.20">
    <property type="entry name" value="Ankyrin repeat-containing domain"/>
    <property type="match status" value="2"/>
</dbReference>
<keyword evidence="2" id="KW-0677">Repeat</keyword>
<reference evidence="4" key="1">
    <citation type="journal article" date="2023" name="Mol. Phylogenet. Evol.">
        <title>Genome-scale phylogeny and comparative genomics of the fungal order Sordariales.</title>
        <authorList>
            <person name="Hensen N."/>
            <person name="Bonometti L."/>
            <person name="Westerberg I."/>
            <person name="Brannstrom I.O."/>
            <person name="Guillou S."/>
            <person name="Cros-Aarteil S."/>
            <person name="Calhoun S."/>
            <person name="Haridas S."/>
            <person name="Kuo A."/>
            <person name="Mondo S."/>
            <person name="Pangilinan J."/>
            <person name="Riley R."/>
            <person name="LaButti K."/>
            <person name="Andreopoulos B."/>
            <person name="Lipzen A."/>
            <person name="Chen C."/>
            <person name="Yan M."/>
            <person name="Daum C."/>
            <person name="Ng V."/>
            <person name="Clum A."/>
            <person name="Steindorff A."/>
            <person name="Ohm R.A."/>
            <person name="Martin F."/>
            <person name="Silar P."/>
            <person name="Natvig D.O."/>
            <person name="Lalanne C."/>
            <person name="Gautier V."/>
            <person name="Ament-Velasquez S.L."/>
            <person name="Kruys A."/>
            <person name="Hutchinson M.I."/>
            <person name="Powell A.J."/>
            <person name="Barry K."/>
            <person name="Miller A.N."/>
            <person name="Grigoriev I.V."/>
            <person name="Debuchy R."/>
            <person name="Gladieux P."/>
            <person name="Hiltunen Thoren M."/>
            <person name="Johannesson H."/>
        </authorList>
    </citation>
    <scope>NUCLEOTIDE SEQUENCE</scope>
    <source>
        <strain evidence="4">CBS 232.78</strain>
    </source>
</reference>
<dbReference type="InterPro" id="IPR002110">
    <property type="entry name" value="Ankyrin_rpt"/>
</dbReference>
<dbReference type="Proteomes" id="UP001285441">
    <property type="component" value="Unassembled WGS sequence"/>
</dbReference>
<reference evidence="4" key="2">
    <citation type="submission" date="2023-06" db="EMBL/GenBank/DDBJ databases">
        <authorList>
            <consortium name="Lawrence Berkeley National Laboratory"/>
            <person name="Haridas S."/>
            <person name="Hensen N."/>
            <person name="Bonometti L."/>
            <person name="Westerberg I."/>
            <person name="Brannstrom I.O."/>
            <person name="Guillou S."/>
            <person name="Cros-Aarteil S."/>
            <person name="Calhoun S."/>
            <person name="Kuo A."/>
            <person name="Mondo S."/>
            <person name="Pangilinan J."/>
            <person name="Riley R."/>
            <person name="LaButti K."/>
            <person name="Andreopoulos B."/>
            <person name="Lipzen A."/>
            <person name="Chen C."/>
            <person name="Yanf M."/>
            <person name="Daum C."/>
            <person name="Ng V."/>
            <person name="Clum A."/>
            <person name="Steindorff A."/>
            <person name="Ohm R."/>
            <person name="Martin F."/>
            <person name="Silar P."/>
            <person name="Natvig D."/>
            <person name="Lalanne C."/>
            <person name="Gautier V."/>
            <person name="Ament-velasquez S.L."/>
            <person name="Kruys A."/>
            <person name="Hutchinson M.I."/>
            <person name="Powell A.J."/>
            <person name="Barry K."/>
            <person name="Miller A.N."/>
            <person name="Grigoriev I.V."/>
            <person name="Debuchy R."/>
            <person name="Gladieux P."/>
            <person name="Thoren M.H."/>
            <person name="Johannesson H."/>
        </authorList>
    </citation>
    <scope>NUCLEOTIDE SEQUENCE</scope>
    <source>
        <strain evidence="4">CBS 232.78</strain>
    </source>
</reference>
<gene>
    <name evidence="4" type="ORF">B0H63DRAFT_492225</name>
</gene>
<proteinExistence type="predicted"/>
<evidence type="ECO:0000313" key="4">
    <source>
        <dbReference type="EMBL" id="KAK3389144.1"/>
    </source>
</evidence>
<name>A0AAE0NWZ5_9PEZI</name>
<dbReference type="PANTHER" id="PTHR24161:SF85">
    <property type="entry name" value="PALMITOYLTRANSFERASE HIP14"/>
    <property type="match status" value="1"/>
</dbReference>
<dbReference type="SMART" id="SM00248">
    <property type="entry name" value="ANK"/>
    <property type="match status" value="3"/>
</dbReference>
<evidence type="ECO:0000313" key="5">
    <source>
        <dbReference type="Proteomes" id="UP001285441"/>
    </source>
</evidence>
<dbReference type="SUPFAM" id="SSF48403">
    <property type="entry name" value="Ankyrin repeat"/>
    <property type="match status" value="1"/>
</dbReference>
<comment type="caution">
    <text evidence="4">The sequence shown here is derived from an EMBL/GenBank/DDBJ whole genome shotgun (WGS) entry which is preliminary data.</text>
</comment>
<keyword evidence="5" id="KW-1185">Reference proteome</keyword>
<dbReference type="AlphaFoldDB" id="A0AAE0NWZ5"/>
<dbReference type="EC" id="2.3.1.225" evidence="1"/>
<evidence type="ECO:0000256" key="2">
    <source>
        <dbReference type="ARBA" id="ARBA00022737"/>
    </source>
</evidence>
<organism evidence="4 5">
    <name type="scientific">Podospora didyma</name>
    <dbReference type="NCBI Taxonomy" id="330526"/>
    <lineage>
        <taxon>Eukaryota</taxon>
        <taxon>Fungi</taxon>
        <taxon>Dikarya</taxon>
        <taxon>Ascomycota</taxon>
        <taxon>Pezizomycotina</taxon>
        <taxon>Sordariomycetes</taxon>
        <taxon>Sordariomycetidae</taxon>
        <taxon>Sordariales</taxon>
        <taxon>Podosporaceae</taxon>
        <taxon>Podospora</taxon>
    </lineage>
</organism>